<reference evidence="1" key="1">
    <citation type="submission" date="2016-01" db="EMBL/GenBank/DDBJ databases">
        <authorList>
            <person name="Peeters C."/>
        </authorList>
    </citation>
    <scope>NUCLEOTIDE SEQUENCE</scope>
    <source>
        <strain evidence="1">LMG 29321</strain>
    </source>
</reference>
<protein>
    <submittedName>
        <fullName evidence="1">Beta-lactamase domain-containing protein</fullName>
    </submittedName>
</protein>
<dbReference type="Proteomes" id="UP000071859">
    <property type="component" value="Unassembled WGS sequence"/>
</dbReference>
<dbReference type="EMBL" id="FCOX02000063">
    <property type="protein sequence ID" value="SAL04419.1"/>
    <property type="molecule type" value="Genomic_DNA"/>
</dbReference>
<name>A0A158EC01_9BURK</name>
<comment type="caution">
    <text evidence="1">The sequence shown here is derived from an EMBL/GenBank/DDBJ whole genome shotgun (WGS) entry which is preliminary data.</text>
</comment>
<accession>A0A158EC01</accession>
<evidence type="ECO:0000313" key="2">
    <source>
        <dbReference type="Proteomes" id="UP000071859"/>
    </source>
</evidence>
<gene>
    <name evidence="1" type="ORF">AWB78_06954</name>
</gene>
<sequence length="112" mass="12749">MCCTTRMRQRRSWVVKSSGFYCLMLDRFEVTALLDGPPSFPIDSVVRVVSKDEKARDLQSDFLRAPMQVPHASVEYETDAGLARRVRMEMLDAALNVEHIAARISRFPNSVT</sequence>
<organism evidence="1 2">
    <name type="scientific">Caballeronia calidae</name>
    <dbReference type="NCBI Taxonomy" id="1777139"/>
    <lineage>
        <taxon>Bacteria</taxon>
        <taxon>Pseudomonadati</taxon>
        <taxon>Pseudomonadota</taxon>
        <taxon>Betaproteobacteria</taxon>
        <taxon>Burkholderiales</taxon>
        <taxon>Burkholderiaceae</taxon>
        <taxon>Caballeronia</taxon>
    </lineage>
</organism>
<evidence type="ECO:0000313" key="1">
    <source>
        <dbReference type="EMBL" id="SAL04419.1"/>
    </source>
</evidence>
<proteinExistence type="predicted"/>
<dbReference type="AlphaFoldDB" id="A0A158EC01"/>
<keyword evidence="2" id="KW-1185">Reference proteome</keyword>